<comment type="caution">
    <text evidence="1">The sequence shown here is derived from an EMBL/GenBank/DDBJ whole genome shotgun (WGS) entry which is preliminary data.</text>
</comment>
<organism evidence="1 3">
    <name type="scientific">Phytophthora infestans</name>
    <name type="common">Potato late blight agent</name>
    <name type="synonym">Botrytis infestans</name>
    <dbReference type="NCBI Taxonomy" id="4787"/>
    <lineage>
        <taxon>Eukaryota</taxon>
        <taxon>Sar</taxon>
        <taxon>Stramenopiles</taxon>
        <taxon>Oomycota</taxon>
        <taxon>Peronosporomycetes</taxon>
        <taxon>Peronosporales</taxon>
        <taxon>Peronosporaceae</taxon>
        <taxon>Phytophthora</taxon>
    </lineage>
</organism>
<evidence type="ECO:0000313" key="3">
    <source>
        <dbReference type="Proteomes" id="UP000602510"/>
    </source>
</evidence>
<dbReference type="EMBL" id="WSZM01000153">
    <property type="protein sequence ID" value="KAF4040095.1"/>
    <property type="molecule type" value="Genomic_DNA"/>
</dbReference>
<dbReference type="Proteomes" id="UP000704712">
    <property type="component" value="Unassembled WGS sequence"/>
</dbReference>
<dbReference type="EMBL" id="JAACNO010002703">
    <property type="protein sequence ID" value="KAF4131668.1"/>
    <property type="molecule type" value="Genomic_DNA"/>
</dbReference>
<keyword evidence="3" id="KW-1185">Reference proteome</keyword>
<gene>
    <name evidence="1" type="ORF">GN244_ATG07753</name>
    <name evidence="2" type="ORF">GN958_ATG19142</name>
</gene>
<evidence type="ECO:0000313" key="1">
    <source>
        <dbReference type="EMBL" id="KAF4040095.1"/>
    </source>
</evidence>
<dbReference type="AlphaFoldDB" id="A0A833T5N9"/>
<protein>
    <submittedName>
        <fullName evidence="1">Uncharacterized protein</fullName>
    </submittedName>
</protein>
<dbReference type="Proteomes" id="UP000602510">
    <property type="component" value="Unassembled WGS sequence"/>
</dbReference>
<accession>A0A833T5N9</accession>
<reference evidence="1" key="1">
    <citation type="submission" date="2020-04" db="EMBL/GenBank/DDBJ databases">
        <title>Hybrid Assembly of Korean Phytophthora infestans isolates.</title>
        <authorList>
            <person name="Prokchorchik M."/>
            <person name="Lee Y."/>
            <person name="Seo J."/>
            <person name="Cho J.-H."/>
            <person name="Park Y.-E."/>
            <person name="Jang D.-C."/>
            <person name="Im J.-S."/>
            <person name="Choi J.-G."/>
            <person name="Park H.-J."/>
            <person name="Lee G.-B."/>
            <person name="Lee Y.-G."/>
            <person name="Hong S.-Y."/>
            <person name="Cho K."/>
            <person name="Sohn K.H."/>
        </authorList>
    </citation>
    <scope>NUCLEOTIDE SEQUENCE</scope>
    <source>
        <strain evidence="1">KR_1_A1</strain>
        <strain evidence="2">KR_2_A2</strain>
    </source>
</reference>
<proteinExistence type="predicted"/>
<evidence type="ECO:0000313" key="2">
    <source>
        <dbReference type="EMBL" id="KAF4131668.1"/>
    </source>
</evidence>
<sequence>MSASTEGFDDLLNVVNAVSKAATCSATELLKGENLIDGKDESLIDGKADVLVDILDATRELVLASFTTASMPAT</sequence>
<name>A0A833T5N9_PHYIN</name>